<proteinExistence type="predicted"/>
<gene>
    <name evidence="2" type="ORF">DA73_0245535</name>
</gene>
<sequence length="197" mass="23280">MIERLQNWWQQAQDIFNLIFLEEDFLEQALERDYKSDELQTDEKQKKKRDFYKGLIRDSKKARSEARHFVLISVIPALIITIWIKSTVKSEICWLEIVIKFFSISLVAFATLNRIKEPKSFDGNTLIEITNTNLFKLLYCPSFAITLVTITASTLLMNFQHWIQNELIFFKEMVMNLFEQLIVILIFLLNTFGNIIS</sequence>
<comment type="caution">
    <text evidence="2">The sequence shown here is derived from an EMBL/GenBank/DDBJ whole genome shotgun (WGS) entry which is preliminary data.</text>
</comment>
<reference evidence="2" key="1">
    <citation type="journal article" date="2015" name="Genome Announc.">
        <title>Draft Genome Sequence of Tolypothrix boutellei Strain VB521301.</title>
        <authorList>
            <person name="Chandrababunaidu M.M."/>
            <person name="Singh D."/>
            <person name="Sen D."/>
            <person name="Bhan S."/>
            <person name="Das S."/>
            <person name="Gupta A."/>
            <person name="Adhikary S.P."/>
            <person name="Tripathy S."/>
        </authorList>
    </citation>
    <scope>NUCLEOTIDE SEQUENCE</scope>
    <source>
        <strain evidence="2">VB521301</strain>
    </source>
</reference>
<evidence type="ECO:0000313" key="2">
    <source>
        <dbReference type="EMBL" id="KIE06357.1"/>
    </source>
</evidence>
<keyword evidence="1" id="KW-0472">Membrane</keyword>
<evidence type="ECO:0000256" key="1">
    <source>
        <dbReference type="SAM" id="Phobius"/>
    </source>
</evidence>
<feature type="transmembrane region" description="Helical" evidence="1">
    <location>
        <begin position="134"/>
        <end position="157"/>
    </location>
</feature>
<feature type="transmembrane region" description="Helical" evidence="1">
    <location>
        <begin position="94"/>
        <end position="113"/>
    </location>
</feature>
<feature type="transmembrane region" description="Helical" evidence="1">
    <location>
        <begin position="177"/>
        <end position="196"/>
    </location>
</feature>
<keyword evidence="1" id="KW-1133">Transmembrane helix</keyword>
<dbReference type="EMBL" id="JHEG02000068">
    <property type="protein sequence ID" value="KIE06357.1"/>
    <property type="molecule type" value="Genomic_DNA"/>
</dbReference>
<protein>
    <submittedName>
        <fullName evidence="2">Uncharacterized protein</fullName>
    </submittedName>
</protein>
<name>A0A0C1MVR2_9CYAN</name>
<accession>A0A0C1MVR2</accession>
<feature type="transmembrane region" description="Helical" evidence="1">
    <location>
        <begin position="69"/>
        <end position="88"/>
    </location>
</feature>
<dbReference type="OrthoDB" id="10005030at2"/>
<dbReference type="AlphaFoldDB" id="A0A0C1MVR2"/>
<organism evidence="2">
    <name type="scientific">Tolypothrix bouteillei VB521301</name>
    <dbReference type="NCBI Taxonomy" id="1479485"/>
    <lineage>
        <taxon>Bacteria</taxon>
        <taxon>Bacillati</taxon>
        <taxon>Cyanobacteriota</taxon>
        <taxon>Cyanophyceae</taxon>
        <taxon>Nostocales</taxon>
        <taxon>Tolypothrichaceae</taxon>
        <taxon>Tolypothrix</taxon>
    </lineage>
</organism>
<keyword evidence="1" id="KW-0812">Transmembrane</keyword>